<keyword evidence="1 4" id="KW-0378">Hydrolase</keyword>
<proteinExistence type="predicted"/>
<comment type="function">
    <text evidence="1">Lipid phosphatase which dephosphorylates phosphatidylglycerophosphate (PGP) to phosphatidylglycerol (PG).</text>
</comment>
<name>A0A486XS16_9GAMM</name>
<feature type="transmembrane region" description="Helical" evidence="2">
    <location>
        <begin position="86"/>
        <end position="110"/>
    </location>
</feature>
<keyword evidence="1" id="KW-0442">Lipid degradation</keyword>
<sequence>MNTAQFDLTKWYQLLALGGGSGLAKHAPGTFGTLAAVPLVALLLWLGNIYLLAFVIVASLLGIYVCGKTAEDIGEHDHKAIVWDEVTGFAITMLWVPLHWQTLLLGFVLFRLFDIVKPWPISVLDKHVHGGLGIMLDDIAAGGLALLLLHLSLPFLPLV</sequence>
<dbReference type="GO" id="GO:0008962">
    <property type="term" value="F:phosphatidylglycerophosphatase activity"/>
    <property type="evidence" value="ECO:0007669"/>
    <property type="project" value="UniProtKB-EC"/>
</dbReference>
<dbReference type="PANTHER" id="PTHR36305:SF1">
    <property type="entry name" value="PHOSPHATIDYLGLYCEROPHOSPHATASE A"/>
    <property type="match status" value="1"/>
</dbReference>
<dbReference type="InterPro" id="IPR036681">
    <property type="entry name" value="PgpA-like_sf"/>
</dbReference>
<dbReference type="SUPFAM" id="SSF101307">
    <property type="entry name" value="YutG-like"/>
    <property type="match status" value="1"/>
</dbReference>
<dbReference type="UniPathway" id="UPA00084">
    <property type="reaction ID" value="UER00504"/>
</dbReference>
<keyword evidence="1" id="KW-0460">Magnesium</keyword>
<keyword evidence="1" id="KW-1003">Cell membrane</keyword>
<feature type="transmembrane region" description="Helical" evidence="2">
    <location>
        <begin position="139"/>
        <end position="158"/>
    </location>
</feature>
<dbReference type="PIRSF" id="PIRSF006162">
    <property type="entry name" value="PgpA"/>
    <property type="match status" value="1"/>
</dbReference>
<keyword evidence="1" id="KW-0479">Metal-binding</keyword>
<evidence type="ECO:0000313" key="4">
    <source>
        <dbReference type="EMBL" id="VHO05069.1"/>
    </source>
</evidence>
<dbReference type="AlphaFoldDB" id="A0A486XS16"/>
<keyword evidence="1" id="KW-0443">Lipid metabolism</keyword>
<dbReference type="GO" id="GO:0005886">
    <property type="term" value="C:plasma membrane"/>
    <property type="evidence" value="ECO:0007669"/>
    <property type="project" value="UniProtKB-SubCell"/>
</dbReference>
<feature type="domain" description="YutG/PgpA" evidence="3">
    <location>
        <begin position="15"/>
        <end position="151"/>
    </location>
</feature>
<dbReference type="PANTHER" id="PTHR36305">
    <property type="entry name" value="PHOSPHATIDYLGLYCEROPHOSPHATASE A"/>
    <property type="match status" value="1"/>
</dbReference>
<comment type="cofactor">
    <cofactor evidence="1">
        <name>Mg(2+)</name>
        <dbReference type="ChEBI" id="CHEBI:18420"/>
    </cofactor>
</comment>
<protein>
    <recommendedName>
        <fullName evidence="1">Phosphatidylglycerophosphatase A</fullName>
        <ecNumber evidence="1">3.1.3.27</ecNumber>
    </recommendedName>
    <alternativeName>
        <fullName evidence="1">Phosphatidylglycerolphosphate phosphatase A</fullName>
    </alternativeName>
</protein>
<dbReference type="GO" id="GO:0046872">
    <property type="term" value="F:metal ion binding"/>
    <property type="evidence" value="ECO:0007669"/>
    <property type="project" value="UniProtKB-KW"/>
</dbReference>
<keyword evidence="2" id="KW-1133">Transmembrane helix</keyword>
<evidence type="ECO:0000256" key="1">
    <source>
        <dbReference type="PIRNR" id="PIRNR006162"/>
    </source>
</evidence>
<keyword evidence="1" id="KW-0997">Cell inner membrane</keyword>
<keyword evidence="1" id="KW-0595">Phospholipid degradation</keyword>
<keyword evidence="1" id="KW-1208">Phospholipid metabolism</keyword>
<evidence type="ECO:0000259" key="3">
    <source>
        <dbReference type="Pfam" id="PF04608"/>
    </source>
</evidence>
<dbReference type="GO" id="GO:0009395">
    <property type="term" value="P:phospholipid catabolic process"/>
    <property type="evidence" value="ECO:0007669"/>
    <property type="project" value="UniProtKB-KW"/>
</dbReference>
<dbReference type="CDD" id="cd06971">
    <property type="entry name" value="PgpA"/>
    <property type="match status" value="1"/>
</dbReference>
<dbReference type="EMBL" id="CAAJGR010000119">
    <property type="protein sequence ID" value="VHO05069.1"/>
    <property type="molecule type" value="Genomic_DNA"/>
</dbReference>
<keyword evidence="1 2" id="KW-0812">Transmembrane</keyword>
<comment type="catalytic activity">
    <reaction evidence="1">
        <text>a 1,2-diacyl-sn-glycero-3-phospho-(1'-sn-glycero-3'-phosphate) + H2O = a 1,2-diacyl-sn-glycero-3-phospho-(1'-sn-glycerol) + phosphate</text>
        <dbReference type="Rhea" id="RHEA:33751"/>
        <dbReference type="ChEBI" id="CHEBI:15377"/>
        <dbReference type="ChEBI" id="CHEBI:43474"/>
        <dbReference type="ChEBI" id="CHEBI:60110"/>
        <dbReference type="ChEBI" id="CHEBI:64716"/>
        <dbReference type="EC" id="3.1.3.27"/>
    </reaction>
</comment>
<comment type="pathway">
    <text evidence="1">Phospholipid metabolism; phosphatidylglycerol biosynthesis; phosphatidylglycerol from CDP-diacylglycerol: step 2/2.</text>
</comment>
<organism evidence="4">
    <name type="scientific">Rheinheimera sp. BAL341</name>
    <dbReference type="NCBI Taxonomy" id="1708203"/>
    <lineage>
        <taxon>Bacteria</taxon>
        <taxon>Pseudomonadati</taxon>
        <taxon>Pseudomonadota</taxon>
        <taxon>Gammaproteobacteria</taxon>
        <taxon>Chromatiales</taxon>
        <taxon>Chromatiaceae</taxon>
        <taxon>Rheinheimera</taxon>
    </lineage>
</organism>
<dbReference type="Pfam" id="PF04608">
    <property type="entry name" value="PgpA"/>
    <property type="match status" value="1"/>
</dbReference>
<dbReference type="GO" id="GO:0006655">
    <property type="term" value="P:phosphatidylglycerol biosynthetic process"/>
    <property type="evidence" value="ECO:0007669"/>
    <property type="project" value="UniProtKB-UniPathway"/>
</dbReference>
<keyword evidence="1 2" id="KW-0472">Membrane</keyword>
<accession>A0A486XS16</accession>
<dbReference type="InterPro" id="IPR026037">
    <property type="entry name" value="PgpA"/>
</dbReference>
<dbReference type="EC" id="3.1.3.27" evidence="1"/>
<feature type="transmembrane region" description="Helical" evidence="2">
    <location>
        <begin position="42"/>
        <end position="65"/>
    </location>
</feature>
<evidence type="ECO:0000256" key="2">
    <source>
        <dbReference type="SAM" id="Phobius"/>
    </source>
</evidence>
<gene>
    <name evidence="4" type="ORF">BAL341_2271</name>
</gene>
<comment type="subcellular location">
    <subcellularLocation>
        <location evidence="1">Cell inner membrane</location>
        <topology evidence="1">Multi-pass membrane protein</topology>
    </subcellularLocation>
</comment>
<reference evidence="4" key="1">
    <citation type="submission" date="2019-04" db="EMBL/GenBank/DDBJ databases">
        <authorList>
            <person name="Brambilla D."/>
        </authorList>
    </citation>
    <scope>NUCLEOTIDE SEQUENCE</scope>
    <source>
        <strain evidence="4">BAL1</strain>
    </source>
</reference>
<dbReference type="InterPro" id="IPR007686">
    <property type="entry name" value="YutG/PgpA"/>
</dbReference>